<evidence type="ECO:0000256" key="2">
    <source>
        <dbReference type="RuleBase" id="RU003616"/>
    </source>
</evidence>
<dbReference type="GO" id="GO:0005634">
    <property type="term" value="C:nucleus"/>
    <property type="evidence" value="ECO:0007669"/>
    <property type="project" value="TreeGrafter"/>
</dbReference>
<reference evidence="4 5" key="1">
    <citation type="submission" date="2019-12" db="EMBL/GenBank/DDBJ databases">
        <title>Chromosome-level assembly of the Caenorhabditis remanei genome.</title>
        <authorList>
            <person name="Teterina A.A."/>
            <person name="Willis J.H."/>
            <person name="Phillips P.C."/>
        </authorList>
    </citation>
    <scope>NUCLEOTIDE SEQUENCE [LARGE SCALE GENOMIC DNA]</scope>
    <source>
        <strain evidence="4 5">PX506</strain>
        <tissue evidence="4">Whole organism</tissue>
    </source>
</reference>
<dbReference type="PANTHER" id="PTHR45640:SF1">
    <property type="entry name" value="HEAT SHOCK PROTEIN HSP-16.1_HSP-16.11-RELATED"/>
    <property type="match status" value="1"/>
</dbReference>
<dbReference type="AlphaFoldDB" id="A0A6A5G7G6"/>
<organism evidence="4 5">
    <name type="scientific">Caenorhabditis remanei</name>
    <name type="common">Caenorhabditis vulgaris</name>
    <dbReference type="NCBI Taxonomy" id="31234"/>
    <lineage>
        <taxon>Eukaryota</taxon>
        <taxon>Metazoa</taxon>
        <taxon>Ecdysozoa</taxon>
        <taxon>Nematoda</taxon>
        <taxon>Chromadorea</taxon>
        <taxon>Rhabditida</taxon>
        <taxon>Rhabditina</taxon>
        <taxon>Rhabditomorpha</taxon>
        <taxon>Rhabditoidea</taxon>
        <taxon>Rhabditidae</taxon>
        <taxon>Peloderinae</taxon>
        <taxon>Caenorhabditis</taxon>
    </lineage>
</organism>
<dbReference type="GO" id="GO:0009408">
    <property type="term" value="P:response to heat"/>
    <property type="evidence" value="ECO:0007669"/>
    <property type="project" value="TreeGrafter"/>
</dbReference>
<accession>A0A6A5G7G6</accession>
<evidence type="ECO:0000256" key="1">
    <source>
        <dbReference type="PROSITE-ProRule" id="PRU00285"/>
    </source>
</evidence>
<dbReference type="PANTHER" id="PTHR45640">
    <property type="entry name" value="HEAT SHOCK PROTEIN HSP-12.2-RELATED"/>
    <property type="match status" value="1"/>
</dbReference>
<dbReference type="GO" id="GO:0036498">
    <property type="term" value="P:IRE1-mediated unfolded protein response"/>
    <property type="evidence" value="ECO:0007669"/>
    <property type="project" value="TreeGrafter"/>
</dbReference>
<comment type="caution">
    <text evidence="4">The sequence shown here is derived from an EMBL/GenBank/DDBJ whole genome shotgun (WGS) entry which is preliminary data.</text>
</comment>
<protein>
    <recommendedName>
        <fullName evidence="3">SHSP domain-containing protein</fullName>
    </recommendedName>
</protein>
<evidence type="ECO:0000313" key="4">
    <source>
        <dbReference type="EMBL" id="KAF1750661.1"/>
    </source>
</evidence>
<dbReference type="RefSeq" id="XP_003096484.2">
    <property type="nucleotide sequence ID" value="XM_003096436.2"/>
</dbReference>
<dbReference type="CDD" id="cd06526">
    <property type="entry name" value="metazoan_ACD"/>
    <property type="match status" value="1"/>
</dbReference>
<dbReference type="InterPro" id="IPR001436">
    <property type="entry name" value="Alpha-crystallin/sHSP_animal"/>
</dbReference>
<dbReference type="GO" id="GO:0005737">
    <property type="term" value="C:cytoplasm"/>
    <property type="evidence" value="ECO:0007669"/>
    <property type="project" value="TreeGrafter"/>
</dbReference>
<dbReference type="SUPFAM" id="SSF49764">
    <property type="entry name" value="HSP20-like chaperones"/>
    <property type="match status" value="1"/>
</dbReference>
<evidence type="ECO:0000313" key="5">
    <source>
        <dbReference type="Proteomes" id="UP000483820"/>
    </source>
</evidence>
<dbReference type="GO" id="GO:0051082">
    <property type="term" value="F:unfolded protein binding"/>
    <property type="evidence" value="ECO:0007669"/>
    <property type="project" value="TreeGrafter"/>
</dbReference>
<comment type="similarity">
    <text evidence="1 2">Belongs to the small heat shock protein (HSP20) family.</text>
</comment>
<dbReference type="PROSITE" id="PS01031">
    <property type="entry name" value="SHSP"/>
    <property type="match status" value="1"/>
</dbReference>
<gene>
    <name evidence="4" type="ORF">GCK72_017212</name>
</gene>
<evidence type="ECO:0000259" key="3">
    <source>
        <dbReference type="PROSITE" id="PS01031"/>
    </source>
</evidence>
<dbReference type="KEGG" id="crq:GCK72_017212"/>
<dbReference type="Proteomes" id="UP000483820">
    <property type="component" value="Chromosome V"/>
</dbReference>
<dbReference type="Pfam" id="PF00011">
    <property type="entry name" value="HSP20"/>
    <property type="match status" value="1"/>
</dbReference>
<dbReference type="PRINTS" id="PR00299">
    <property type="entry name" value="ACRYSTALLIN"/>
</dbReference>
<dbReference type="GO" id="GO:0042026">
    <property type="term" value="P:protein refolding"/>
    <property type="evidence" value="ECO:0007669"/>
    <property type="project" value="TreeGrafter"/>
</dbReference>
<dbReference type="EMBL" id="WUAV01000005">
    <property type="protein sequence ID" value="KAF1750661.1"/>
    <property type="molecule type" value="Genomic_DNA"/>
</dbReference>
<dbReference type="Gene3D" id="2.60.40.790">
    <property type="match status" value="1"/>
</dbReference>
<dbReference type="InterPro" id="IPR008978">
    <property type="entry name" value="HSP20-like_chaperone"/>
</dbReference>
<sequence>MSLYPFANPTSHVGEMLSELMPVSGTIDNSNREISNTDEKFAVNLNVSQFKPEELKINLEGRRLSIQGEHNVSNERGSSRQSFSRVILLPEDVDITSVDTNLSDNGHLVIEAPKLILPQRHRGAAIEENRHD</sequence>
<name>A0A6A5G7G6_CAERE</name>
<dbReference type="GeneID" id="9823776"/>
<dbReference type="InterPro" id="IPR002068">
    <property type="entry name" value="A-crystallin/Hsp20_dom"/>
</dbReference>
<dbReference type="CTD" id="9823776"/>
<proteinExistence type="inferred from homology"/>
<feature type="domain" description="SHSP" evidence="3">
    <location>
        <begin position="23"/>
        <end position="129"/>
    </location>
</feature>